<dbReference type="InParanoid" id="A0A0D0DPA0"/>
<gene>
    <name evidence="1" type="ORF">PAXRUDRAFT_157951</name>
</gene>
<organism evidence="1 2">
    <name type="scientific">Paxillus rubicundulus Ve08.2h10</name>
    <dbReference type="NCBI Taxonomy" id="930991"/>
    <lineage>
        <taxon>Eukaryota</taxon>
        <taxon>Fungi</taxon>
        <taxon>Dikarya</taxon>
        <taxon>Basidiomycota</taxon>
        <taxon>Agaricomycotina</taxon>
        <taxon>Agaricomycetes</taxon>
        <taxon>Agaricomycetidae</taxon>
        <taxon>Boletales</taxon>
        <taxon>Paxilineae</taxon>
        <taxon>Paxillaceae</taxon>
        <taxon>Paxillus</taxon>
    </lineage>
</organism>
<keyword evidence="2" id="KW-1185">Reference proteome</keyword>
<dbReference type="Proteomes" id="UP000054538">
    <property type="component" value="Unassembled WGS sequence"/>
</dbReference>
<protein>
    <submittedName>
        <fullName evidence="1">Uncharacterized protein</fullName>
    </submittedName>
</protein>
<dbReference type="EMBL" id="KN825953">
    <property type="protein sequence ID" value="KIK80705.1"/>
    <property type="molecule type" value="Genomic_DNA"/>
</dbReference>
<evidence type="ECO:0000313" key="1">
    <source>
        <dbReference type="EMBL" id="KIK80705.1"/>
    </source>
</evidence>
<dbReference type="HOGENOM" id="CLU_2961489_0_0_1"/>
<accession>A0A0D0DPA0</accession>
<dbReference type="AlphaFoldDB" id="A0A0D0DPA0"/>
<proteinExistence type="predicted"/>
<name>A0A0D0DPA0_9AGAM</name>
<dbReference type="OrthoDB" id="2690769at2759"/>
<evidence type="ECO:0000313" key="2">
    <source>
        <dbReference type="Proteomes" id="UP000054538"/>
    </source>
</evidence>
<sequence>MAQSEADPANAKAQWNSGEVTALIDYLYDHCVQCANSGNFRMATYKHGCDCNQQGSQRWP</sequence>
<reference evidence="1 2" key="1">
    <citation type="submission" date="2014-04" db="EMBL/GenBank/DDBJ databases">
        <authorList>
            <consortium name="DOE Joint Genome Institute"/>
            <person name="Kuo A."/>
            <person name="Kohler A."/>
            <person name="Jargeat P."/>
            <person name="Nagy L.G."/>
            <person name="Floudas D."/>
            <person name="Copeland A."/>
            <person name="Barry K.W."/>
            <person name="Cichocki N."/>
            <person name="Veneault-Fourrey C."/>
            <person name="LaButti K."/>
            <person name="Lindquist E.A."/>
            <person name="Lipzen A."/>
            <person name="Lundell T."/>
            <person name="Morin E."/>
            <person name="Murat C."/>
            <person name="Sun H."/>
            <person name="Tunlid A."/>
            <person name="Henrissat B."/>
            <person name="Grigoriev I.V."/>
            <person name="Hibbett D.S."/>
            <person name="Martin F."/>
            <person name="Nordberg H.P."/>
            <person name="Cantor M.N."/>
            <person name="Hua S.X."/>
        </authorList>
    </citation>
    <scope>NUCLEOTIDE SEQUENCE [LARGE SCALE GENOMIC DNA]</scope>
    <source>
        <strain evidence="1 2">Ve08.2h10</strain>
    </source>
</reference>
<reference evidence="2" key="2">
    <citation type="submission" date="2015-01" db="EMBL/GenBank/DDBJ databases">
        <title>Evolutionary Origins and Diversification of the Mycorrhizal Mutualists.</title>
        <authorList>
            <consortium name="DOE Joint Genome Institute"/>
            <consortium name="Mycorrhizal Genomics Consortium"/>
            <person name="Kohler A."/>
            <person name="Kuo A."/>
            <person name="Nagy L.G."/>
            <person name="Floudas D."/>
            <person name="Copeland A."/>
            <person name="Barry K.W."/>
            <person name="Cichocki N."/>
            <person name="Veneault-Fourrey C."/>
            <person name="LaButti K."/>
            <person name="Lindquist E.A."/>
            <person name="Lipzen A."/>
            <person name="Lundell T."/>
            <person name="Morin E."/>
            <person name="Murat C."/>
            <person name="Riley R."/>
            <person name="Ohm R."/>
            <person name="Sun H."/>
            <person name="Tunlid A."/>
            <person name="Henrissat B."/>
            <person name="Grigoriev I.V."/>
            <person name="Hibbett D.S."/>
            <person name="Martin F."/>
        </authorList>
    </citation>
    <scope>NUCLEOTIDE SEQUENCE [LARGE SCALE GENOMIC DNA]</scope>
    <source>
        <strain evidence="2">Ve08.2h10</strain>
    </source>
</reference>